<sequence length="100" mass="11328">MARPTDALTGDQAQQGVCFYASLEQVEKQFDRAFVDLDLLLGQVDIEQLELTLHGRRKLTILSAAFARLIHKCQSLFHANQSYQVFQFGLWSLIILTSLS</sequence>
<evidence type="ECO:0000313" key="1">
    <source>
        <dbReference type="EMBL" id="KRX23387.1"/>
    </source>
</evidence>
<dbReference type="GO" id="GO:0005794">
    <property type="term" value="C:Golgi apparatus"/>
    <property type="evidence" value="ECO:0007669"/>
    <property type="project" value="InterPro"/>
</dbReference>
<protein>
    <submittedName>
        <fullName evidence="1">Golgi-associated PDZ and coiled-coil motif-containing protein</fullName>
    </submittedName>
</protein>
<dbReference type="GO" id="GO:2000009">
    <property type="term" value="P:negative regulation of protein localization to cell surface"/>
    <property type="evidence" value="ECO:0007669"/>
    <property type="project" value="TreeGrafter"/>
</dbReference>
<gene>
    <name evidence="1" type="primary">GOPC</name>
    <name evidence="1" type="ORF">T07_8106</name>
</gene>
<dbReference type="Proteomes" id="UP000054630">
    <property type="component" value="Unassembled WGS sequence"/>
</dbReference>
<organism evidence="1 2">
    <name type="scientific">Trichinella nelsoni</name>
    <dbReference type="NCBI Taxonomy" id="6336"/>
    <lineage>
        <taxon>Eukaryota</taxon>
        <taxon>Metazoa</taxon>
        <taxon>Ecdysozoa</taxon>
        <taxon>Nematoda</taxon>
        <taxon>Enoplea</taxon>
        <taxon>Dorylaimia</taxon>
        <taxon>Trichinellida</taxon>
        <taxon>Trichinellidae</taxon>
        <taxon>Trichinella</taxon>
    </lineage>
</organism>
<dbReference type="STRING" id="6336.A0A0V0S9L3"/>
<proteinExistence type="predicted"/>
<name>A0A0V0S9L3_9BILA</name>
<dbReference type="InterPro" id="IPR038879">
    <property type="entry name" value="GOPC"/>
</dbReference>
<dbReference type="GO" id="GO:0016020">
    <property type="term" value="C:membrane"/>
    <property type="evidence" value="ECO:0007669"/>
    <property type="project" value="TreeGrafter"/>
</dbReference>
<dbReference type="AlphaFoldDB" id="A0A0V0S9L3"/>
<dbReference type="GO" id="GO:0030140">
    <property type="term" value="C:trans-Golgi network transport vesicle"/>
    <property type="evidence" value="ECO:0007669"/>
    <property type="project" value="TreeGrafter"/>
</dbReference>
<dbReference type="EMBL" id="JYDL01000024">
    <property type="protein sequence ID" value="KRX23387.1"/>
    <property type="molecule type" value="Genomic_DNA"/>
</dbReference>
<accession>A0A0V0S9L3</accession>
<reference evidence="1 2" key="1">
    <citation type="submission" date="2015-01" db="EMBL/GenBank/DDBJ databases">
        <title>Evolution of Trichinella species and genotypes.</title>
        <authorList>
            <person name="Korhonen P.K."/>
            <person name="Edoardo P."/>
            <person name="Giuseppe L.R."/>
            <person name="Gasser R.B."/>
        </authorList>
    </citation>
    <scope>NUCLEOTIDE SEQUENCE [LARGE SCALE GENOMIC DNA]</scope>
    <source>
        <strain evidence="1">ISS37</strain>
    </source>
</reference>
<dbReference type="GO" id="GO:0044325">
    <property type="term" value="F:transmembrane transporter binding"/>
    <property type="evidence" value="ECO:0007669"/>
    <property type="project" value="TreeGrafter"/>
</dbReference>
<dbReference type="OrthoDB" id="10063653at2759"/>
<dbReference type="PANTHER" id="PTHR16528:SF2">
    <property type="entry name" value="GOLGI-ASSOCIATED PDZ AND COILED-COIL MOTIF-CONTAINING PROTEIN"/>
    <property type="match status" value="1"/>
</dbReference>
<dbReference type="PANTHER" id="PTHR16528">
    <property type="entry name" value="GOLGI-ASSOCIATED PDZ AND COILED-COIL MOTIF-CONTAINING"/>
    <property type="match status" value="1"/>
</dbReference>
<comment type="caution">
    <text evidence="1">The sequence shown here is derived from an EMBL/GenBank/DDBJ whole genome shotgun (WGS) entry which is preliminary data.</text>
</comment>
<keyword evidence="2" id="KW-1185">Reference proteome</keyword>
<evidence type="ECO:0000313" key="2">
    <source>
        <dbReference type="Proteomes" id="UP000054630"/>
    </source>
</evidence>